<dbReference type="InterPro" id="IPR000182">
    <property type="entry name" value="GNAT_dom"/>
</dbReference>
<evidence type="ECO:0000313" key="3">
    <source>
        <dbReference type="Proteomes" id="UP000199636"/>
    </source>
</evidence>
<accession>A0A1G8FTS2</accession>
<feature type="domain" description="N-acetyltransferase" evidence="1">
    <location>
        <begin position="104"/>
        <end position="148"/>
    </location>
</feature>
<dbReference type="CDD" id="cd04301">
    <property type="entry name" value="NAT_SF"/>
    <property type="match status" value="1"/>
</dbReference>
<dbReference type="GO" id="GO:0016747">
    <property type="term" value="F:acyltransferase activity, transferring groups other than amino-acyl groups"/>
    <property type="evidence" value="ECO:0007669"/>
    <property type="project" value="InterPro"/>
</dbReference>
<gene>
    <name evidence="2" type="ORF">SAMN05216272_103450</name>
</gene>
<dbReference type="RefSeq" id="WP_090262413.1">
    <property type="nucleotide sequence ID" value="NZ_FNDS01000003.1"/>
</dbReference>
<reference evidence="3" key="1">
    <citation type="submission" date="2016-10" db="EMBL/GenBank/DDBJ databases">
        <authorList>
            <person name="Varghese N."/>
            <person name="Submissions S."/>
        </authorList>
    </citation>
    <scope>NUCLEOTIDE SEQUENCE [LARGE SCALE GENOMIC DNA]</scope>
    <source>
        <strain evidence="3">CCM 7469</strain>
    </source>
</reference>
<dbReference type="Pfam" id="PF00583">
    <property type="entry name" value="Acetyltransf_1"/>
    <property type="match status" value="1"/>
</dbReference>
<evidence type="ECO:0000313" key="2">
    <source>
        <dbReference type="EMBL" id="SDH85515.1"/>
    </source>
</evidence>
<proteinExistence type="predicted"/>
<dbReference type="Proteomes" id="UP000199636">
    <property type="component" value="Unassembled WGS sequence"/>
</dbReference>
<evidence type="ECO:0000259" key="1">
    <source>
        <dbReference type="Pfam" id="PF00583"/>
    </source>
</evidence>
<protein>
    <submittedName>
        <fullName evidence="2">Acetyltransferase (GNAT) family protein</fullName>
    </submittedName>
</protein>
<dbReference type="InterPro" id="IPR016181">
    <property type="entry name" value="Acyl_CoA_acyltransferase"/>
</dbReference>
<organism evidence="2 3">
    <name type="scientific">Pseudomonas panipatensis</name>
    <dbReference type="NCBI Taxonomy" id="428992"/>
    <lineage>
        <taxon>Bacteria</taxon>
        <taxon>Pseudomonadati</taxon>
        <taxon>Pseudomonadota</taxon>
        <taxon>Gammaproteobacteria</taxon>
        <taxon>Pseudomonadales</taxon>
        <taxon>Pseudomonadaceae</taxon>
        <taxon>Pseudomonas</taxon>
    </lineage>
</organism>
<keyword evidence="3" id="KW-1185">Reference proteome</keyword>
<keyword evidence="2" id="KW-0808">Transferase</keyword>
<name>A0A1G8FTS2_9PSED</name>
<dbReference type="AlphaFoldDB" id="A0A1G8FTS2"/>
<dbReference type="EMBL" id="FNDS01000003">
    <property type="protein sequence ID" value="SDH85515.1"/>
    <property type="molecule type" value="Genomic_DNA"/>
</dbReference>
<dbReference type="SUPFAM" id="SSF55729">
    <property type="entry name" value="Acyl-CoA N-acyltransferases (Nat)"/>
    <property type="match status" value="1"/>
</dbReference>
<dbReference type="Gene3D" id="3.40.630.30">
    <property type="match status" value="1"/>
</dbReference>
<sequence length="210" mass="23751">MLKVIPARAEHAAQIIAYLSITCYWKEFVEGNSLGQSYQDFMLEWVVMPRLADTRVLVDEQDESRIHGCVIAATTDRLGEMPDYTPHLHPKVMDTFGAWFQFPVSDSVVLELFALDAELRGQGHGATLYQFAEEQARQHGKSAISAFVWACFPDSLITLTRRGLMVRDCISFPAPVTVPLLYMEKNPEYVASKDLFQTQAYLDTRDLLLG</sequence>